<feature type="transmembrane region" description="Helical" evidence="6">
    <location>
        <begin position="118"/>
        <end position="140"/>
    </location>
</feature>
<dbReference type="InterPro" id="IPR036259">
    <property type="entry name" value="MFS_trans_sf"/>
</dbReference>
<evidence type="ECO:0000256" key="6">
    <source>
        <dbReference type="SAM" id="Phobius"/>
    </source>
</evidence>
<evidence type="ECO:0000313" key="8">
    <source>
        <dbReference type="Proteomes" id="UP000054107"/>
    </source>
</evidence>
<evidence type="ECO:0008006" key="9">
    <source>
        <dbReference type="Google" id="ProtNLM"/>
    </source>
</evidence>
<evidence type="ECO:0000256" key="1">
    <source>
        <dbReference type="ARBA" id="ARBA00004141"/>
    </source>
</evidence>
<protein>
    <recommendedName>
        <fullName evidence="9">Major facilitator superfamily (MFS) profile domain-containing protein</fullName>
    </recommendedName>
</protein>
<keyword evidence="8" id="KW-1185">Reference proteome</keyword>
<dbReference type="STRING" id="35722.A0A0B7NR74"/>
<feature type="transmembrane region" description="Helical" evidence="6">
    <location>
        <begin position="449"/>
        <end position="470"/>
    </location>
</feature>
<dbReference type="InterPro" id="IPR011701">
    <property type="entry name" value="MFS"/>
</dbReference>
<evidence type="ECO:0000256" key="2">
    <source>
        <dbReference type="ARBA" id="ARBA00022448"/>
    </source>
</evidence>
<dbReference type="Gene3D" id="1.20.1250.20">
    <property type="entry name" value="MFS general substrate transporter like domains"/>
    <property type="match status" value="2"/>
</dbReference>
<dbReference type="SUPFAM" id="SSF103473">
    <property type="entry name" value="MFS general substrate transporter"/>
    <property type="match status" value="1"/>
</dbReference>
<feature type="transmembrane region" description="Helical" evidence="6">
    <location>
        <begin position="216"/>
        <end position="237"/>
    </location>
</feature>
<dbReference type="EMBL" id="LN734150">
    <property type="protein sequence ID" value="CEP19942.1"/>
    <property type="molecule type" value="Genomic_DNA"/>
</dbReference>
<feature type="transmembrane region" description="Helical" evidence="6">
    <location>
        <begin position="152"/>
        <end position="172"/>
    </location>
</feature>
<dbReference type="GO" id="GO:0016020">
    <property type="term" value="C:membrane"/>
    <property type="evidence" value="ECO:0007669"/>
    <property type="project" value="UniProtKB-SubCell"/>
</dbReference>
<keyword evidence="3 6" id="KW-0812">Transmembrane</keyword>
<dbReference type="FunFam" id="1.20.1250.20:FF:000013">
    <property type="entry name" value="MFS general substrate transporter"/>
    <property type="match status" value="1"/>
</dbReference>
<dbReference type="PANTHER" id="PTHR43791">
    <property type="entry name" value="PERMEASE-RELATED"/>
    <property type="match status" value="1"/>
</dbReference>
<accession>A0A0B7NR74</accession>
<dbReference type="FunFam" id="1.20.1250.20:FF:000018">
    <property type="entry name" value="MFS transporter permease"/>
    <property type="match status" value="1"/>
</dbReference>
<reference evidence="7 8" key="1">
    <citation type="submission" date="2014-09" db="EMBL/GenBank/DDBJ databases">
        <authorList>
            <person name="Ellenberger Sabrina"/>
        </authorList>
    </citation>
    <scope>NUCLEOTIDE SEQUENCE [LARGE SCALE GENOMIC DNA]</scope>
    <source>
        <strain evidence="7 8">CBS 412.66</strain>
    </source>
</reference>
<feature type="transmembrane region" description="Helical" evidence="6">
    <location>
        <begin position="357"/>
        <end position="376"/>
    </location>
</feature>
<name>A0A0B7NR74_9FUNG</name>
<gene>
    <name evidence="7" type="primary">PARPA_14261.1 scaffold 48946</name>
</gene>
<dbReference type="Proteomes" id="UP000054107">
    <property type="component" value="Unassembled WGS sequence"/>
</dbReference>
<feature type="transmembrane region" description="Helical" evidence="6">
    <location>
        <begin position="184"/>
        <end position="204"/>
    </location>
</feature>
<keyword evidence="2" id="KW-0813">Transport</keyword>
<dbReference type="OrthoDB" id="1935484at2759"/>
<comment type="subcellular location">
    <subcellularLocation>
        <location evidence="1">Membrane</location>
        <topology evidence="1">Multi-pass membrane protein</topology>
    </subcellularLocation>
</comment>
<dbReference type="Pfam" id="PF07690">
    <property type="entry name" value="MFS_1"/>
    <property type="match status" value="1"/>
</dbReference>
<evidence type="ECO:0000313" key="7">
    <source>
        <dbReference type="EMBL" id="CEP19942.1"/>
    </source>
</evidence>
<dbReference type="PANTHER" id="PTHR43791:SF36">
    <property type="entry name" value="TRANSPORTER, PUTATIVE (AFU_ORTHOLOGUE AFUA_6G08340)-RELATED"/>
    <property type="match status" value="1"/>
</dbReference>
<feature type="transmembrane region" description="Helical" evidence="6">
    <location>
        <begin position="292"/>
        <end position="313"/>
    </location>
</feature>
<sequence>MEISNPYQPLLSVDDGENNVSQQELAAQAQERQTAEKRLVRKLDTRLLPFLSFMYLFSSLDRSSLGNAVLDNFEQDVGITPDQFNTCVTIFYVCWIFDLSDSKQYSTKAIYSQEMASIAMLTQLPLLMICWGSIACLHAAVKNYQQLMTLRFFLGFFEAGFFPGVVYFLTLFYKKNEMATRIALFWGSTVAAHAYAGVLAYGILQLRGNGGLTGWQWLFLIEGIPTVVVAVVSFFYLPASPSTWSMFTEEEKILAIERLNEGGEITNHHITLGDLDASNKKQALKALTDWKVWMYMVMFFCGSVPNTSISNFLPSIVKGMGYNDKLSANLMSAPPYVGAVFVMIAGAYSSDRRKDRAFHAIAGACVCMIGYIILTVCTTRPALYTGVCIAVAGIFVINPIVNAWLTGNIAPDMKKGVATAMAVSANNSAGLLGSNIYRHSDAPRYLRGHIANLIFIVIFICLALTQRFLLQRANKKKYEEKSKLTADELQQVLENDSRVGDESLDYVYRL</sequence>
<dbReference type="GO" id="GO:0022857">
    <property type="term" value="F:transmembrane transporter activity"/>
    <property type="evidence" value="ECO:0007669"/>
    <property type="project" value="InterPro"/>
</dbReference>
<evidence type="ECO:0000256" key="4">
    <source>
        <dbReference type="ARBA" id="ARBA00022989"/>
    </source>
</evidence>
<evidence type="ECO:0000256" key="5">
    <source>
        <dbReference type="ARBA" id="ARBA00023136"/>
    </source>
</evidence>
<feature type="transmembrane region" description="Helical" evidence="6">
    <location>
        <begin position="333"/>
        <end position="350"/>
    </location>
</feature>
<dbReference type="AlphaFoldDB" id="A0A0B7NR74"/>
<keyword evidence="5 6" id="KW-0472">Membrane</keyword>
<keyword evidence="4 6" id="KW-1133">Transmembrane helix</keyword>
<feature type="transmembrane region" description="Helical" evidence="6">
    <location>
        <begin position="382"/>
        <end position="405"/>
    </location>
</feature>
<organism evidence="7 8">
    <name type="scientific">Parasitella parasitica</name>
    <dbReference type="NCBI Taxonomy" id="35722"/>
    <lineage>
        <taxon>Eukaryota</taxon>
        <taxon>Fungi</taxon>
        <taxon>Fungi incertae sedis</taxon>
        <taxon>Mucoromycota</taxon>
        <taxon>Mucoromycotina</taxon>
        <taxon>Mucoromycetes</taxon>
        <taxon>Mucorales</taxon>
        <taxon>Mucorineae</taxon>
        <taxon>Mucoraceae</taxon>
        <taxon>Parasitella</taxon>
    </lineage>
</organism>
<proteinExistence type="predicted"/>
<evidence type="ECO:0000256" key="3">
    <source>
        <dbReference type="ARBA" id="ARBA00022692"/>
    </source>
</evidence>